<sequence length="347" mass="38864">MATDVARSAAYSFILANTLRACTGISSSVYVWQLREIRVRLHEARYKDDASFVQDLVTLLCTIDDDMVYEAACNEVQSTLNAMHMSFTIPPPRGLPKAPVATKLDAAAIVLQSHDLLKKCVRVSHGAAPVKTSASKLPKPITSKPSTPAPSPSPEPRPTHTEPKSKQIRTRPQPHPVSEDDDEIPPPKRKVGRPPLIPLEPHIVDDSTLERLQVLRALPEQELCPHLQKARFSMLSVKRERLLSSEAMGMLRDGRIVAFQPKETLTFEDFFKREFKTNRRGLHICSHIYLLSMKKSLDLHLLVRPLLANTPHISQECDHYAAIEAAKRGEPIVRSSHCKQINVICQP</sequence>
<evidence type="ECO:0000313" key="2">
    <source>
        <dbReference type="EMBL" id="OQR98968.1"/>
    </source>
</evidence>
<evidence type="ECO:0000256" key="1">
    <source>
        <dbReference type="SAM" id="MobiDB-lite"/>
    </source>
</evidence>
<dbReference type="STRING" id="1202772.A0A1V9ZLV7"/>
<name>A0A1V9ZLV7_ACHHY</name>
<proteinExistence type="predicted"/>
<keyword evidence="3" id="KW-1185">Reference proteome</keyword>
<feature type="region of interest" description="Disordered" evidence="1">
    <location>
        <begin position="128"/>
        <end position="200"/>
    </location>
</feature>
<dbReference type="AlphaFoldDB" id="A0A1V9ZLV7"/>
<dbReference type="OrthoDB" id="78479at2759"/>
<feature type="compositionally biased region" description="Pro residues" evidence="1">
    <location>
        <begin position="147"/>
        <end position="156"/>
    </location>
</feature>
<organism evidence="2 3">
    <name type="scientific">Achlya hypogyna</name>
    <name type="common">Oomycete</name>
    <name type="synonym">Protoachlya hypogyna</name>
    <dbReference type="NCBI Taxonomy" id="1202772"/>
    <lineage>
        <taxon>Eukaryota</taxon>
        <taxon>Sar</taxon>
        <taxon>Stramenopiles</taxon>
        <taxon>Oomycota</taxon>
        <taxon>Saprolegniomycetes</taxon>
        <taxon>Saprolegniales</taxon>
        <taxon>Achlyaceae</taxon>
        <taxon>Achlya</taxon>
    </lineage>
</organism>
<gene>
    <name evidence="2" type="ORF">ACHHYP_07366</name>
</gene>
<protein>
    <submittedName>
        <fullName evidence="2">Uncharacterized protein</fullName>
    </submittedName>
</protein>
<comment type="caution">
    <text evidence="2">The sequence shown here is derived from an EMBL/GenBank/DDBJ whole genome shotgun (WGS) entry which is preliminary data.</text>
</comment>
<dbReference type="Proteomes" id="UP000243579">
    <property type="component" value="Unassembled WGS sequence"/>
</dbReference>
<accession>A0A1V9ZLV7</accession>
<evidence type="ECO:0000313" key="3">
    <source>
        <dbReference type="Proteomes" id="UP000243579"/>
    </source>
</evidence>
<reference evidence="2 3" key="1">
    <citation type="journal article" date="2014" name="Genome Biol. Evol.">
        <title>The secreted proteins of Achlya hypogyna and Thraustotheca clavata identify the ancestral oomycete secretome and reveal gene acquisitions by horizontal gene transfer.</title>
        <authorList>
            <person name="Misner I."/>
            <person name="Blouin N."/>
            <person name="Leonard G."/>
            <person name="Richards T.A."/>
            <person name="Lane C.E."/>
        </authorList>
    </citation>
    <scope>NUCLEOTIDE SEQUENCE [LARGE SCALE GENOMIC DNA]</scope>
    <source>
        <strain evidence="2 3">ATCC 48635</strain>
    </source>
</reference>
<dbReference type="EMBL" id="JNBR01000075">
    <property type="protein sequence ID" value="OQR98968.1"/>
    <property type="molecule type" value="Genomic_DNA"/>
</dbReference>